<organism evidence="2 3">
    <name type="scientific">Exidia glandulosa HHB12029</name>
    <dbReference type="NCBI Taxonomy" id="1314781"/>
    <lineage>
        <taxon>Eukaryota</taxon>
        <taxon>Fungi</taxon>
        <taxon>Dikarya</taxon>
        <taxon>Basidiomycota</taxon>
        <taxon>Agaricomycotina</taxon>
        <taxon>Agaricomycetes</taxon>
        <taxon>Auriculariales</taxon>
        <taxon>Exidiaceae</taxon>
        <taxon>Exidia</taxon>
    </lineage>
</organism>
<evidence type="ECO:0000256" key="1">
    <source>
        <dbReference type="SAM" id="MobiDB-lite"/>
    </source>
</evidence>
<feature type="region of interest" description="Disordered" evidence="1">
    <location>
        <begin position="1"/>
        <end position="20"/>
    </location>
</feature>
<dbReference type="Proteomes" id="UP000077266">
    <property type="component" value="Unassembled WGS sequence"/>
</dbReference>
<name>A0A165NNU0_EXIGL</name>
<gene>
    <name evidence="2" type="ORF">EXIGLDRAFT_761287</name>
</gene>
<sequence length="138" mass="15319">MRNAMKRSSTGRSTAFPSPLHAGDATQLKAIHWVKMNNTFKSILIPKGKSSTSLDMSGGRTSFTVTSKENYVAEKPVLPILRVFAAFEDTVTWPKMDEGRLGNYPLARLSEEFMQFMCGIFPSFKVAADAAKERNHAD</sequence>
<reference evidence="2 3" key="1">
    <citation type="journal article" date="2016" name="Mol. Biol. Evol.">
        <title>Comparative Genomics of Early-Diverging Mushroom-Forming Fungi Provides Insights into the Origins of Lignocellulose Decay Capabilities.</title>
        <authorList>
            <person name="Nagy L.G."/>
            <person name="Riley R."/>
            <person name="Tritt A."/>
            <person name="Adam C."/>
            <person name="Daum C."/>
            <person name="Floudas D."/>
            <person name="Sun H."/>
            <person name="Yadav J.S."/>
            <person name="Pangilinan J."/>
            <person name="Larsson K.H."/>
            <person name="Matsuura K."/>
            <person name="Barry K."/>
            <person name="Labutti K."/>
            <person name="Kuo R."/>
            <person name="Ohm R.A."/>
            <person name="Bhattacharya S.S."/>
            <person name="Shirouzu T."/>
            <person name="Yoshinaga Y."/>
            <person name="Martin F.M."/>
            <person name="Grigoriev I.V."/>
            <person name="Hibbett D.S."/>
        </authorList>
    </citation>
    <scope>NUCLEOTIDE SEQUENCE [LARGE SCALE GENOMIC DNA]</scope>
    <source>
        <strain evidence="2 3">HHB12029</strain>
    </source>
</reference>
<dbReference type="AlphaFoldDB" id="A0A165NNU0"/>
<dbReference type="EMBL" id="KV425897">
    <property type="protein sequence ID" value="KZW01005.1"/>
    <property type="molecule type" value="Genomic_DNA"/>
</dbReference>
<proteinExistence type="predicted"/>
<accession>A0A165NNU0</accession>
<feature type="compositionally biased region" description="Polar residues" evidence="1">
    <location>
        <begin position="1"/>
        <end position="16"/>
    </location>
</feature>
<keyword evidence="3" id="KW-1185">Reference proteome</keyword>
<evidence type="ECO:0000313" key="2">
    <source>
        <dbReference type="EMBL" id="KZW01005.1"/>
    </source>
</evidence>
<evidence type="ECO:0000313" key="3">
    <source>
        <dbReference type="Proteomes" id="UP000077266"/>
    </source>
</evidence>
<protein>
    <submittedName>
        <fullName evidence="2">Uncharacterized protein</fullName>
    </submittedName>
</protein>
<dbReference type="InParanoid" id="A0A165NNU0"/>